<evidence type="ECO:0000313" key="2">
    <source>
        <dbReference type="Proteomes" id="UP000017984"/>
    </source>
</evidence>
<dbReference type="AlphaFoldDB" id="V6JFM3"/>
<protein>
    <submittedName>
        <fullName evidence="1">Uncharacterized protein</fullName>
    </submittedName>
</protein>
<keyword evidence="2" id="KW-1185">Reference proteome</keyword>
<dbReference type="HOGENOM" id="CLU_2275947_0_0_11"/>
<proteinExistence type="predicted"/>
<dbReference type="PATRIC" id="fig|1352936.5.peg.9384"/>
<dbReference type="Proteomes" id="UP000017984">
    <property type="component" value="Chromosome"/>
</dbReference>
<dbReference type="OrthoDB" id="9929082at2"/>
<evidence type="ECO:0000313" key="1">
    <source>
        <dbReference type="EMBL" id="EST18513.1"/>
    </source>
</evidence>
<accession>V6JFM3</accession>
<comment type="caution">
    <text evidence="1">The sequence shown here is derived from an EMBL/GenBank/DDBJ whole genome shotgun (WGS) entry which is preliminary data.</text>
</comment>
<dbReference type="RefSeq" id="WP_023553913.1">
    <property type="nucleotide sequence ID" value="NZ_CM002285.1"/>
</dbReference>
<dbReference type="EMBL" id="AWQX01000391">
    <property type="protein sequence ID" value="EST18513.1"/>
    <property type="molecule type" value="Genomic_DNA"/>
</dbReference>
<organism evidence="1 2">
    <name type="scientific">Streptomyces roseochromogenus subsp. oscitans DS 12.976</name>
    <dbReference type="NCBI Taxonomy" id="1352936"/>
    <lineage>
        <taxon>Bacteria</taxon>
        <taxon>Bacillati</taxon>
        <taxon>Actinomycetota</taxon>
        <taxon>Actinomycetes</taxon>
        <taxon>Kitasatosporales</taxon>
        <taxon>Streptomycetaceae</taxon>
        <taxon>Streptomyces</taxon>
    </lineage>
</organism>
<reference evidence="1 2" key="1">
    <citation type="journal article" date="2014" name="Genome Announc.">
        <title>Draft Genome Sequence of Streptomyces roseochromogenes subsp. oscitans DS 12.976, Producer of the Aminocoumarin Antibiotic Clorobiocin.</title>
        <authorList>
            <person name="Ruckert C."/>
            <person name="Kalinowski J."/>
            <person name="Heide L."/>
            <person name="Apel A.K."/>
        </authorList>
    </citation>
    <scope>NUCLEOTIDE SEQUENCE [LARGE SCALE GENOMIC DNA]</scope>
    <source>
        <strain evidence="1 2">DS 12.976</strain>
    </source>
</reference>
<dbReference type="STRING" id="1352936.M878_45165"/>
<name>V6JFM3_STRRC</name>
<sequence>MDVRELLEIAALIGPATYDVLVPYLDSLMTKQEPEPASGALADAAYRAVEAAQMLLWAARGHDIRYLIRASSYLNTSAYGTARVIDRHVVLAGIDDHQGQEL</sequence>
<gene>
    <name evidence="1" type="ORF">M878_45165</name>
</gene>